<evidence type="ECO:0000256" key="5">
    <source>
        <dbReference type="ARBA" id="ARBA00022984"/>
    </source>
</evidence>
<evidence type="ECO:0000313" key="11">
    <source>
        <dbReference type="Proteomes" id="UP000298210"/>
    </source>
</evidence>
<evidence type="ECO:0000256" key="6">
    <source>
        <dbReference type="ARBA" id="ARBA00022989"/>
    </source>
</evidence>
<keyword evidence="5 8" id="KW-0573">Peptidoglycan synthesis</keyword>
<comment type="similarity">
    <text evidence="8 9">Belongs to the MurJ/MviN family.</text>
</comment>
<evidence type="ECO:0000256" key="9">
    <source>
        <dbReference type="PIRNR" id="PIRNR002869"/>
    </source>
</evidence>
<feature type="transmembrane region" description="Helical" evidence="8">
    <location>
        <begin position="385"/>
        <end position="404"/>
    </location>
</feature>
<comment type="pathway">
    <text evidence="8">Cell wall biogenesis; peptidoglycan biosynthesis.</text>
</comment>
<feature type="transmembrane region" description="Helical" evidence="8">
    <location>
        <begin position="447"/>
        <end position="465"/>
    </location>
</feature>
<feature type="transmembrane region" description="Helical" evidence="8">
    <location>
        <begin position="50"/>
        <end position="74"/>
    </location>
</feature>
<dbReference type="GO" id="GO:0009252">
    <property type="term" value="P:peptidoglycan biosynthetic process"/>
    <property type="evidence" value="ECO:0007669"/>
    <property type="project" value="UniProtKB-UniRule"/>
</dbReference>
<comment type="subcellular location">
    <subcellularLocation>
        <location evidence="1 8">Cell membrane</location>
        <topology evidence="1 8">Multi-pass membrane protein</topology>
    </subcellularLocation>
</comment>
<dbReference type="Pfam" id="PF03023">
    <property type="entry name" value="MurJ"/>
    <property type="match status" value="1"/>
</dbReference>
<feature type="transmembrane region" description="Helical" evidence="8">
    <location>
        <begin position="320"/>
        <end position="343"/>
    </location>
</feature>
<feature type="transmembrane region" description="Helical" evidence="8">
    <location>
        <begin position="237"/>
        <end position="257"/>
    </location>
</feature>
<dbReference type="PRINTS" id="PR01806">
    <property type="entry name" value="VIRFACTRMVIN"/>
</dbReference>
<sequence length="513" mass="57347">MKISVRGEIDLKILKFTLIVAVISLLSRVIGFLREAVIASELGVSFEADAVYVALTLPNIFQFVFGAAVANALTPIFIREKSKALQNGRQLLSSVVIKSCIYFGVIILVILLLSGHVVNLLAPELDDPTKLLAQNIIIYLLPACFLIGISQIFKQLLQAEERLFASNIGQVILNGSVILVMFLSFDHISASVALVYGMFIGSFITILLQLVVLYKVNLNIKLDLRNKHSNEVFKSSIVIMLGLFLNQLYLIINRILASGLSEGSIAALSYSEKIIQLPLGVIAQSLGIVIFPIISELIVDKDERSLNKIVNNSIKIMTIISLPISIVILFFSTEIVDILFGRGAFGDEAIFMTSIALSYFSFMLVSQSLIMVLTRVYYALNKPKVPLYSIFISVTACVILSIWLREILGHGGIALANTIAMAFNSIIMLVCLKRYNINFKLKINSLFMRYTLFLMFFSILNYYLSNKEFLSNTLIDFLLKIFVISFYMILAFFLIKDQDMLNLVEKFKKKLGV</sequence>
<evidence type="ECO:0000256" key="3">
    <source>
        <dbReference type="ARBA" id="ARBA00022692"/>
    </source>
</evidence>
<dbReference type="InterPro" id="IPR051050">
    <property type="entry name" value="Lipid_II_flippase_MurJ/MviN"/>
</dbReference>
<dbReference type="InterPro" id="IPR004268">
    <property type="entry name" value="MurJ"/>
</dbReference>
<evidence type="ECO:0000256" key="7">
    <source>
        <dbReference type="ARBA" id="ARBA00023136"/>
    </source>
</evidence>
<dbReference type="GO" id="GO:0015648">
    <property type="term" value="F:lipid-linked peptidoglycan transporter activity"/>
    <property type="evidence" value="ECO:0007669"/>
    <property type="project" value="UniProtKB-UniRule"/>
</dbReference>
<feature type="transmembrane region" description="Helical" evidence="8">
    <location>
        <begin position="349"/>
        <end position="373"/>
    </location>
</feature>
<dbReference type="PANTHER" id="PTHR47019:SF1">
    <property type="entry name" value="LIPID II FLIPPASE MURJ"/>
    <property type="match status" value="1"/>
</dbReference>
<keyword evidence="8 9" id="KW-0813">Transport</keyword>
<organism evidence="10 11">
    <name type="scientific">Shouchella lehensis</name>
    <dbReference type="NCBI Taxonomy" id="300825"/>
    <lineage>
        <taxon>Bacteria</taxon>
        <taxon>Bacillati</taxon>
        <taxon>Bacillota</taxon>
        <taxon>Bacilli</taxon>
        <taxon>Bacillales</taxon>
        <taxon>Bacillaceae</taxon>
        <taxon>Shouchella</taxon>
    </lineage>
</organism>
<dbReference type="UniPathway" id="UPA00219"/>
<dbReference type="GO" id="GO:0071555">
    <property type="term" value="P:cell wall organization"/>
    <property type="evidence" value="ECO:0007669"/>
    <property type="project" value="UniProtKB-UniRule"/>
</dbReference>
<dbReference type="Proteomes" id="UP000298210">
    <property type="component" value="Unassembled WGS sequence"/>
</dbReference>
<dbReference type="CDD" id="cd13123">
    <property type="entry name" value="MATE_MurJ_like"/>
    <property type="match status" value="1"/>
</dbReference>
<proteinExistence type="inferred from homology"/>
<dbReference type="EMBL" id="SNUX01000004">
    <property type="protein sequence ID" value="TES46447.1"/>
    <property type="molecule type" value="Genomic_DNA"/>
</dbReference>
<keyword evidence="4 8" id="KW-0133">Cell shape</keyword>
<evidence type="ECO:0000313" key="10">
    <source>
        <dbReference type="EMBL" id="TES46447.1"/>
    </source>
</evidence>
<name>A0A4Y7WFQ0_9BACI</name>
<gene>
    <name evidence="8 10" type="primary">murJ</name>
    <name evidence="10" type="ORF">E2L03_17270</name>
</gene>
<dbReference type="AlphaFoldDB" id="A0A4Y7WFQ0"/>
<reference evidence="10 11" key="1">
    <citation type="submission" date="2019-03" db="EMBL/GenBank/DDBJ databases">
        <authorList>
            <person name="Liu G."/>
        </authorList>
    </citation>
    <scope>NUCLEOTIDE SEQUENCE [LARGE SCALE GENOMIC DNA]</scope>
    <source>
        <strain evidence="10 11">DSM 19099</strain>
    </source>
</reference>
<evidence type="ECO:0000256" key="4">
    <source>
        <dbReference type="ARBA" id="ARBA00022960"/>
    </source>
</evidence>
<feature type="transmembrane region" description="Helical" evidence="8">
    <location>
        <begin position="95"/>
        <end position="116"/>
    </location>
</feature>
<feature type="transmembrane region" description="Helical" evidence="8">
    <location>
        <begin position="277"/>
        <end position="299"/>
    </location>
</feature>
<dbReference type="GO" id="GO:0005886">
    <property type="term" value="C:plasma membrane"/>
    <property type="evidence" value="ECO:0007669"/>
    <property type="project" value="UniProtKB-SubCell"/>
</dbReference>
<feature type="transmembrane region" description="Helical" evidence="8">
    <location>
        <begin position="136"/>
        <end position="153"/>
    </location>
</feature>
<dbReference type="PANTHER" id="PTHR47019">
    <property type="entry name" value="LIPID II FLIPPASE MURJ"/>
    <property type="match status" value="1"/>
</dbReference>
<keyword evidence="2 8" id="KW-1003">Cell membrane</keyword>
<feature type="transmembrane region" description="Helical" evidence="8">
    <location>
        <begin position="165"/>
        <end position="185"/>
    </location>
</feature>
<keyword evidence="8 9" id="KW-0961">Cell wall biogenesis/degradation</keyword>
<dbReference type="GO" id="GO:0034204">
    <property type="term" value="P:lipid translocation"/>
    <property type="evidence" value="ECO:0007669"/>
    <property type="project" value="TreeGrafter"/>
</dbReference>
<evidence type="ECO:0000256" key="2">
    <source>
        <dbReference type="ARBA" id="ARBA00022475"/>
    </source>
</evidence>
<feature type="transmembrane region" description="Helical" evidence="8">
    <location>
        <begin position="191"/>
        <end position="216"/>
    </location>
</feature>
<evidence type="ECO:0000256" key="8">
    <source>
        <dbReference type="HAMAP-Rule" id="MF_02078"/>
    </source>
</evidence>
<feature type="transmembrane region" description="Helical" evidence="8">
    <location>
        <begin position="12"/>
        <end position="30"/>
    </location>
</feature>
<comment type="function">
    <text evidence="8 9">Involved in peptidoglycan biosynthesis. Transports lipid-linked peptidoglycan precursors from the inner to the outer leaflet of the cytoplasmic membrane.</text>
</comment>
<dbReference type="GO" id="GO:0008360">
    <property type="term" value="P:regulation of cell shape"/>
    <property type="evidence" value="ECO:0007669"/>
    <property type="project" value="UniProtKB-UniRule"/>
</dbReference>
<keyword evidence="7 8" id="KW-0472">Membrane</keyword>
<comment type="caution">
    <text evidence="10">The sequence shown here is derived from an EMBL/GenBank/DDBJ whole genome shotgun (WGS) entry which is preliminary data.</text>
</comment>
<feature type="transmembrane region" description="Helical" evidence="8">
    <location>
        <begin position="477"/>
        <end position="495"/>
    </location>
</feature>
<keyword evidence="3 8" id="KW-0812">Transmembrane</keyword>
<protein>
    <recommendedName>
        <fullName evidence="8">Probable lipid II flippase MurJ</fullName>
    </recommendedName>
</protein>
<dbReference type="PIRSF" id="PIRSF002869">
    <property type="entry name" value="MviN"/>
    <property type="match status" value="1"/>
</dbReference>
<evidence type="ECO:0000256" key="1">
    <source>
        <dbReference type="ARBA" id="ARBA00004651"/>
    </source>
</evidence>
<feature type="transmembrane region" description="Helical" evidence="8">
    <location>
        <begin position="410"/>
        <end position="435"/>
    </location>
</feature>
<keyword evidence="6 8" id="KW-1133">Transmembrane helix</keyword>
<dbReference type="HAMAP" id="MF_02078">
    <property type="entry name" value="MurJ_MviN"/>
    <property type="match status" value="1"/>
</dbReference>
<dbReference type="NCBIfam" id="TIGR01695">
    <property type="entry name" value="murJ_mviN"/>
    <property type="match status" value="1"/>
</dbReference>
<accession>A0A4Y7WFQ0</accession>